<keyword evidence="1" id="KW-0812">Transmembrane</keyword>
<dbReference type="EMBL" id="WJEC01000009">
    <property type="protein sequence ID" value="KAF7487360.1"/>
    <property type="molecule type" value="Genomic_DNA"/>
</dbReference>
<gene>
    <name evidence="2" type="ORF">GHT09_000281</name>
    <name evidence="3" type="ORF">MONAX_5E023919</name>
</gene>
<dbReference type="Proteomes" id="UP000335636">
    <property type="component" value="Unassembled WGS sequence"/>
</dbReference>
<dbReference type="AlphaFoldDB" id="A0A5E4BW24"/>
<organism evidence="3 4">
    <name type="scientific">Marmota monax</name>
    <name type="common">Woodchuck</name>
    <dbReference type="NCBI Taxonomy" id="9995"/>
    <lineage>
        <taxon>Eukaryota</taxon>
        <taxon>Metazoa</taxon>
        <taxon>Chordata</taxon>
        <taxon>Craniata</taxon>
        <taxon>Vertebrata</taxon>
        <taxon>Euteleostomi</taxon>
        <taxon>Mammalia</taxon>
        <taxon>Eutheria</taxon>
        <taxon>Euarchontoglires</taxon>
        <taxon>Glires</taxon>
        <taxon>Rodentia</taxon>
        <taxon>Sciuromorpha</taxon>
        <taxon>Sciuridae</taxon>
        <taxon>Xerinae</taxon>
        <taxon>Marmotini</taxon>
        <taxon>Marmota</taxon>
    </lineage>
</organism>
<keyword evidence="1" id="KW-0472">Membrane</keyword>
<accession>A0A5E4BW24</accession>
<reference evidence="2" key="2">
    <citation type="submission" date="2020-08" db="EMBL/GenBank/DDBJ databases">
        <authorList>
            <person name="Shumante A."/>
            <person name="Zimin A.V."/>
            <person name="Puiu D."/>
            <person name="Salzberg S.L."/>
        </authorList>
    </citation>
    <scope>NUCLEOTIDE SEQUENCE</scope>
    <source>
        <strain evidence="2">WC2-LM</strain>
        <tissue evidence="2">Liver</tissue>
    </source>
</reference>
<name>A0A5E4BW24_MARMO</name>
<keyword evidence="4" id="KW-1185">Reference proteome</keyword>
<dbReference type="Proteomes" id="UP000662637">
    <property type="component" value="Unassembled WGS sequence"/>
</dbReference>
<reference evidence="3 4" key="1">
    <citation type="submission" date="2019-04" db="EMBL/GenBank/DDBJ databases">
        <authorList>
            <person name="Alioto T."/>
            <person name="Alioto T."/>
        </authorList>
    </citation>
    <scope>NUCLEOTIDE SEQUENCE [LARGE SCALE GENOMIC DNA]</scope>
</reference>
<sequence length="128" mass="14282">MIPNIAETFARSYPAKCLLPPSPTLLIMQEKRGRFADLLDAKYLRTTLQIWVIWLGISFAYYGVILASAELLERDLVCGSKSESQVVVVTGGNSQESHSPCHCHLFAPSDYRTMIISTIGEIAWHVLI</sequence>
<evidence type="ECO:0000313" key="3">
    <source>
        <dbReference type="EMBL" id="VTJ73828.1"/>
    </source>
</evidence>
<keyword evidence="1" id="KW-1133">Transmembrane helix</keyword>
<protein>
    <submittedName>
        <fullName evidence="3">Uncharacterized protein</fullName>
    </submittedName>
</protein>
<feature type="transmembrane region" description="Helical" evidence="1">
    <location>
        <begin position="48"/>
        <end position="72"/>
    </location>
</feature>
<proteinExistence type="predicted"/>
<evidence type="ECO:0000256" key="1">
    <source>
        <dbReference type="SAM" id="Phobius"/>
    </source>
</evidence>
<dbReference type="EMBL" id="CABDUW010000701">
    <property type="protein sequence ID" value="VTJ73828.1"/>
    <property type="molecule type" value="Genomic_DNA"/>
</dbReference>
<evidence type="ECO:0000313" key="2">
    <source>
        <dbReference type="EMBL" id="KAF7487360.1"/>
    </source>
</evidence>
<evidence type="ECO:0000313" key="4">
    <source>
        <dbReference type="Proteomes" id="UP000335636"/>
    </source>
</evidence>